<dbReference type="EMBL" id="JARKIF010000045">
    <property type="protein sequence ID" value="KAJ7608397.1"/>
    <property type="molecule type" value="Genomic_DNA"/>
</dbReference>
<dbReference type="AlphaFoldDB" id="A0AAD7F8B3"/>
<dbReference type="Gene3D" id="3.80.10.10">
    <property type="entry name" value="Ribonuclease Inhibitor"/>
    <property type="match status" value="1"/>
</dbReference>
<organism evidence="1 2">
    <name type="scientific">Roridomyces roridus</name>
    <dbReference type="NCBI Taxonomy" id="1738132"/>
    <lineage>
        <taxon>Eukaryota</taxon>
        <taxon>Fungi</taxon>
        <taxon>Dikarya</taxon>
        <taxon>Basidiomycota</taxon>
        <taxon>Agaricomycotina</taxon>
        <taxon>Agaricomycetes</taxon>
        <taxon>Agaricomycetidae</taxon>
        <taxon>Agaricales</taxon>
        <taxon>Marasmiineae</taxon>
        <taxon>Mycenaceae</taxon>
        <taxon>Roridomyces</taxon>
    </lineage>
</organism>
<reference evidence="1" key="1">
    <citation type="submission" date="2023-03" db="EMBL/GenBank/DDBJ databases">
        <title>Massive genome expansion in bonnet fungi (Mycena s.s.) driven by repeated elements and novel gene families across ecological guilds.</title>
        <authorList>
            <consortium name="Lawrence Berkeley National Laboratory"/>
            <person name="Harder C.B."/>
            <person name="Miyauchi S."/>
            <person name="Viragh M."/>
            <person name="Kuo A."/>
            <person name="Thoen E."/>
            <person name="Andreopoulos B."/>
            <person name="Lu D."/>
            <person name="Skrede I."/>
            <person name="Drula E."/>
            <person name="Henrissat B."/>
            <person name="Morin E."/>
            <person name="Kohler A."/>
            <person name="Barry K."/>
            <person name="LaButti K."/>
            <person name="Morin E."/>
            <person name="Salamov A."/>
            <person name="Lipzen A."/>
            <person name="Mereny Z."/>
            <person name="Hegedus B."/>
            <person name="Baldrian P."/>
            <person name="Stursova M."/>
            <person name="Weitz H."/>
            <person name="Taylor A."/>
            <person name="Grigoriev I.V."/>
            <person name="Nagy L.G."/>
            <person name="Martin F."/>
            <person name="Kauserud H."/>
        </authorList>
    </citation>
    <scope>NUCLEOTIDE SEQUENCE</scope>
    <source>
        <strain evidence="1">9284</strain>
    </source>
</reference>
<name>A0AAD7F8B3_9AGAR</name>
<dbReference type="InterPro" id="IPR032675">
    <property type="entry name" value="LRR_dom_sf"/>
</dbReference>
<protein>
    <submittedName>
        <fullName evidence="1">Uncharacterized protein</fullName>
    </submittedName>
</protein>
<gene>
    <name evidence="1" type="ORF">FB45DRAFT_1067490</name>
</gene>
<dbReference type="Proteomes" id="UP001221142">
    <property type="component" value="Unassembled WGS sequence"/>
</dbReference>
<sequence length="319" mass="35997">MLDVTDQRLSLRLVLSRADSPWIMADIALERILPRLTLKRISLINPRSTTGKGALEWNNLHQPLKSVLASVFSSPALESATLRGLTISSLVDLLSLFSEAASLKALAISCVFFPTRWEEQDTWPDTRPWQPRLTSLDVSETSGGPLCSHFLKSRMDLSRVKSLAMAWIPSRGSIEWETDMVNVSNTIEHFQIYCPQTLNFMSVFTPTLRSIQIWADVIDRTLVDIFRLCPLDAYLLETITLDGILKPLSSPMTIESTLSRLPSLKKVELRVLDNSGYVGRESVFPEWSATVLPLLSSLESRGLLRLTELLWDSCMDYWP</sequence>
<accession>A0AAD7F8B3</accession>
<proteinExistence type="predicted"/>
<evidence type="ECO:0000313" key="1">
    <source>
        <dbReference type="EMBL" id="KAJ7608397.1"/>
    </source>
</evidence>
<evidence type="ECO:0000313" key="2">
    <source>
        <dbReference type="Proteomes" id="UP001221142"/>
    </source>
</evidence>
<comment type="caution">
    <text evidence="1">The sequence shown here is derived from an EMBL/GenBank/DDBJ whole genome shotgun (WGS) entry which is preliminary data.</text>
</comment>
<keyword evidence="2" id="KW-1185">Reference proteome</keyword>